<evidence type="ECO:0000256" key="1">
    <source>
        <dbReference type="SAM" id="MobiDB-lite"/>
    </source>
</evidence>
<feature type="region of interest" description="Disordered" evidence="1">
    <location>
        <begin position="1"/>
        <end position="68"/>
    </location>
</feature>
<evidence type="ECO:0000313" key="3">
    <source>
        <dbReference type="Proteomes" id="UP001140513"/>
    </source>
</evidence>
<comment type="caution">
    <text evidence="2">The sequence shown here is derived from an EMBL/GenBank/DDBJ whole genome shotgun (WGS) entry which is preliminary data.</text>
</comment>
<name>A0A9W8XA22_9PLEO</name>
<dbReference type="Proteomes" id="UP001140513">
    <property type="component" value="Unassembled WGS sequence"/>
</dbReference>
<protein>
    <submittedName>
        <fullName evidence="2">Uncharacterized protein</fullName>
    </submittedName>
</protein>
<feature type="compositionally biased region" description="Polar residues" evidence="1">
    <location>
        <begin position="1"/>
        <end position="18"/>
    </location>
</feature>
<gene>
    <name evidence="2" type="ORF">N0V89_012509</name>
</gene>
<sequence>MSAPNTPKKNASTGSPKSTYKPFPSTDGFQQSQQTSPRAHAPAKSANSPANKSDKSTSAGSGAGSPPRLGVDVPAYFTPIEGSVGLAFSDRRASSSTYTHSPTPTDASAPPSLGTHRYAALYTAALPAKDPNQREPGILPTEDIVTKLRNPDRALYIENDTKVKIGWEGIMYTCGAENFLTAAEDENGTKRRLLSPETQLYQFGLSMGVPKPVYDWLCSDPAAGVMVFDASIFEPID</sequence>
<reference evidence="2" key="1">
    <citation type="submission" date="2022-10" db="EMBL/GenBank/DDBJ databases">
        <title>Tapping the CABI collections for fungal endophytes: first genome assemblies for Collariella, Neodidymelliopsis, Ascochyta clinopodiicola, Didymella pomorum, Didymosphaeria variabile, Neocosmospora piperis and Neocucurbitaria cava.</title>
        <authorList>
            <person name="Hill R."/>
        </authorList>
    </citation>
    <scope>NUCLEOTIDE SEQUENCE</scope>
    <source>
        <strain evidence="2">IMI 356815</strain>
    </source>
</reference>
<dbReference type="AlphaFoldDB" id="A0A9W8XA22"/>
<evidence type="ECO:0000313" key="2">
    <source>
        <dbReference type="EMBL" id="KAJ4344765.1"/>
    </source>
</evidence>
<dbReference type="GeneID" id="80916039"/>
<dbReference type="OrthoDB" id="3789496at2759"/>
<accession>A0A9W8XA22</accession>
<feature type="compositionally biased region" description="Low complexity" evidence="1">
    <location>
        <begin position="94"/>
        <end position="112"/>
    </location>
</feature>
<dbReference type="EMBL" id="JAPEUX010000010">
    <property type="protein sequence ID" value="KAJ4344765.1"/>
    <property type="molecule type" value="Genomic_DNA"/>
</dbReference>
<proteinExistence type="predicted"/>
<keyword evidence="3" id="KW-1185">Reference proteome</keyword>
<feature type="region of interest" description="Disordered" evidence="1">
    <location>
        <begin position="94"/>
        <end position="113"/>
    </location>
</feature>
<feature type="compositionally biased region" description="Polar residues" evidence="1">
    <location>
        <begin position="27"/>
        <end position="37"/>
    </location>
</feature>
<organism evidence="2 3">
    <name type="scientific">Didymosphaeria variabile</name>
    <dbReference type="NCBI Taxonomy" id="1932322"/>
    <lineage>
        <taxon>Eukaryota</taxon>
        <taxon>Fungi</taxon>
        <taxon>Dikarya</taxon>
        <taxon>Ascomycota</taxon>
        <taxon>Pezizomycotina</taxon>
        <taxon>Dothideomycetes</taxon>
        <taxon>Pleosporomycetidae</taxon>
        <taxon>Pleosporales</taxon>
        <taxon>Massarineae</taxon>
        <taxon>Didymosphaeriaceae</taxon>
        <taxon>Didymosphaeria</taxon>
    </lineage>
</organism>
<feature type="compositionally biased region" description="Low complexity" evidence="1">
    <location>
        <begin position="58"/>
        <end position="67"/>
    </location>
</feature>
<dbReference type="RefSeq" id="XP_056065217.1">
    <property type="nucleotide sequence ID" value="XM_056221230.1"/>
</dbReference>